<evidence type="ECO:0000256" key="4">
    <source>
        <dbReference type="SAM" id="Phobius"/>
    </source>
</evidence>
<accession>A0A4P6UYB8</accession>
<protein>
    <submittedName>
        <fullName evidence="6">MFS transporter</fullName>
    </submittedName>
</protein>
<evidence type="ECO:0000256" key="3">
    <source>
        <dbReference type="ARBA" id="ARBA00023136"/>
    </source>
</evidence>
<dbReference type="GeneID" id="90766761"/>
<evidence type="ECO:0000313" key="7">
    <source>
        <dbReference type="Proteomes" id="UP000293719"/>
    </source>
</evidence>
<dbReference type="AlphaFoldDB" id="A0A4P6UYB8"/>
<dbReference type="InterPro" id="IPR036259">
    <property type="entry name" value="MFS_trans_sf"/>
</dbReference>
<name>A0A4P6UYB8_9HYPH</name>
<dbReference type="GO" id="GO:0022857">
    <property type="term" value="F:transmembrane transporter activity"/>
    <property type="evidence" value="ECO:0007669"/>
    <property type="project" value="InterPro"/>
</dbReference>
<sequence>MLRNIVPVTGLMLSTFFLLAGSGLTGITIPLRAGIEGWSPVTIGWIGFGYALCFTAGCVVVPRMVRRVGHVRVYAVLATLLAMSLLLHALFVHPLAWIAIRGIAGFSLAGAYMVVESWLNEKATNESRGQIFSFYMIMNMVGMMAGQFMVLLGDPATTSLFMIAALLYAMAVIPTGLSNAVSPQPLTEVSLDLGKLYRNSPAAMVGMLMTGIIAGIWNFQAPVFAEQAGLSGNQIPLMLALAMISGAIFQFPLGRASDRMDRRYVMIFAGIIGVGCAAAFNVIPGASTAPGVFVTIFVLGAVLFPIYSLVVAHANDYAEPSAFVEISSGLLIVNGAGAMIGPVLAGVLIDGLGPSGFFIALALAFAVFGGYAAWRITRRAAVPADEMTDYAYMPTTRSQTPETFNLDPRSEEE</sequence>
<evidence type="ECO:0000313" key="6">
    <source>
        <dbReference type="EMBL" id="QBK30117.1"/>
    </source>
</evidence>
<gene>
    <name evidence="6" type="ORF">E0E05_05580</name>
</gene>
<keyword evidence="1 4" id="KW-0812">Transmembrane</keyword>
<dbReference type="OrthoDB" id="9810614at2"/>
<feature type="transmembrane region" description="Helical" evidence="4">
    <location>
        <begin position="235"/>
        <end position="253"/>
    </location>
</feature>
<dbReference type="GO" id="GO:0005886">
    <property type="term" value="C:plasma membrane"/>
    <property type="evidence" value="ECO:0007669"/>
    <property type="project" value="TreeGrafter"/>
</dbReference>
<dbReference type="RefSeq" id="WP_131615819.1">
    <property type="nucleotide sequence ID" value="NZ_CP036532.1"/>
</dbReference>
<keyword evidence="3 4" id="KW-0472">Membrane</keyword>
<feature type="transmembrane region" description="Helical" evidence="4">
    <location>
        <begin position="355"/>
        <end position="374"/>
    </location>
</feature>
<organism evidence="6 7">
    <name type="scientific">Roseitalea porphyridii</name>
    <dbReference type="NCBI Taxonomy" id="1852022"/>
    <lineage>
        <taxon>Bacteria</taxon>
        <taxon>Pseudomonadati</taxon>
        <taxon>Pseudomonadota</taxon>
        <taxon>Alphaproteobacteria</taxon>
        <taxon>Hyphomicrobiales</taxon>
        <taxon>Ahrensiaceae</taxon>
        <taxon>Roseitalea</taxon>
    </lineage>
</organism>
<dbReference type="Proteomes" id="UP000293719">
    <property type="component" value="Chromosome"/>
</dbReference>
<reference evidence="6 7" key="1">
    <citation type="journal article" date="2017" name="Int. J. Syst. Evol. Microbiol.">
        <title>Roseitalea porphyridii gen. nov., sp. nov., isolated from a red alga, and reclassification of Hoeflea suaedae Chung et al. 2013 as Pseudohoeflea suaedae gen. nov., comb. nov.</title>
        <authorList>
            <person name="Hyeon J.W."/>
            <person name="Jeong S.E."/>
            <person name="Baek K."/>
            <person name="Jeon C.O."/>
        </authorList>
    </citation>
    <scope>NUCLEOTIDE SEQUENCE [LARGE SCALE GENOMIC DNA]</scope>
    <source>
        <strain evidence="6 7">MA7-20</strain>
    </source>
</reference>
<dbReference type="PANTHER" id="PTHR23521">
    <property type="entry name" value="TRANSPORTER MFS SUPERFAMILY"/>
    <property type="match status" value="1"/>
</dbReference>
<keyword evidence="7" id="KW-1185">Reference proteome</keyword>
<keyword evidence="2 4" id="KW-1133">Transmembrane helix</keyword>
<proteinExistence type="predicted"/>
<evidence type="ECO:0000259" key="5">
    <source>
        <dbReference type="PROSITE" id="PS50850"/>
    </source>
</evidence>
<dbReference type="EMBL" id="CP036532">
    <property type="protein sequence ID" value="QBK30117.1"/>
    <property type="molecule type" value="Genomic_DNA"/>
</dbReference>
<dbReference type="CDD" id="cd17477">
    <property type="entry name" value="MFS_YcaD_like"/>
    <property type="match status" value="1"/>
</dbReference>
<feature type="transmembrane region" description="Helical" evidence="4">
    <location>
        <begin position="265"/>
        <end position="283"/>
    </location>
</feature>
<feature type="domain" description="Major facilitator superfamily (MFS) profile" evidence="5">
    <location>
        <begin position="199"/>
        <end position="413"/>
    </location>
</feature>
<feature type="transmembrane region" description="Helical" evidence="4">
    <location>
        <begin position="202"/>
        <end position="223"/>
    </location>
</feature>
<feature type="transmembrane region" description="Helical" evidence="4">
    <location>
        <begin position="73"/>
        <end position="92"/>
    </location>
</feature>
<dbReference type="PROSITE" id="PS50850">
    <property type="entry name" value="MFS"/>
    <property type="match status" value="1"/>
</dbReference>
<dbReference type="KEGG" id="rpod:E0E05_05580"/>
<dbReference type="InterPro" id="IPR020846">
    <property type="entry name" value="MFS_dom"/>
</dbReference>
<feature type="transmembrane region" description="Helical" evidence="4">
    <location>
        <begin position="42"/>
        <end position="61"/>
    </location>
</feature>
<feature type="transmembrane region" description="Helical" evidence="4">
    <location>
        <begin position="159"/>
        <end position="181"/>
    </location>
</feature>
<feature type="transmembrane region" description="Helical" evidence="4">
    <location>
        <begin position="131"/>
        <end position="153"/>
    </location>
</feature>
<feature type="transmembrane region" description="Helical" evidence="4">
    <location>
        <begin position="322"/>
        <end position="349"/>
    </location>
</feature>
<dbReference type="Pfam" id="PF07690">
    <property type="entry name" value="MFS_1"/>
    <property type="match status" value="1"/>
</dbReference>
<dbReference type="SUPFAM" id="SSF103473">
    <property type="entry name" value="MFS general substrate transporter"/>
    <property type="match status" value="1"/>
</dbReference>
<dbReference type="PANTHER" id="PTHR23521:SF3">
    <property type="entry name" value="MFS TRANSPORTER"/>
    <property type="match status" value="1"/>
</dbReference>
<dbReference type="Gene3D" id="1.20.1250.20">
    <property type="entry name" value="MFS general substrate transporter like domains"/>
    <property type="match status" value="2"/>
</dbReference>
<dbReference type="InterPro" id="IPR011701">
    <property type="entry name" value="MFS"/>
</dbReference>
<evidence type="ECO:0000256" key="2">
    <source>
        <dbReference type="ARBA" id="ARBA00022989"/>
    </source>
</evidence>
<evidence type="ECO:0000256" key="1">
    <source>
        <dbReference type="ARBA" id="ARBA00022692"/>
    </source>
</evidence>
<feature type="transmembrane region" description="Helical" evidence="4">
    <location>
        <begin position="98"/>
        <end position="119"/>
    </location>
</feature>
<feature type="transmembrane region" description="Helical" evidence="4">
    <location>
        <begin position="289"/>
        <end position="310"/>
    </location>
</feature>
<dbReference type="InterPro" id="IPR047200">
    <property type="entry name" value="MFS_YcaD-like"/>
</dbReference>